<name>A0A840EYV7_9ACTN</name>
<keyword evidence="1" id="KW-0479">Metal-binding</keyword>
<dbReference type="SUPFAM" id="SSF56300">
    <property type="entry name" value="Metallo-dependent phosphatases"/>
    <property type="match status" value="1"/>
</dbReference>
<feature type="compositionally biased region" description="Basic and acidic residues" evidence="3">
    <location>
        <begin position="406"/>
        <end position="415"/>
    </location>
</feature>
<comment type="caution">
    <text evidence="6">The sequence shown here is derived from an EMBL/GenBank/DDBJ whole genome shotgun (WGS) entry which is preliminary data.</text>
</comment>
<evidence type="ECO:0000313" key="7">
    <source>
        <dbReference type="Proteomes" id="UP000551501"/>
    </source>
</evidence>
<feature type="transmembrane region" description="Helical" evidence="4">
    <location>
        <begin position="113"/>
        <end position="132"/>
    </location>
</feature>
<evidence type="ECO:0000256" key="4">
    <source>
        <dbReference type="SAM" id="Phobius"/>
    </source>
</evidence>
<dbReference type="EMBL" id="JACIFP010000001">
    <property type="protein sequence ID" value="MBB4136761.1"/>
    <property type="molecule type" value="Genomic_DNA"/>
</dbReference>
<dbReference type="GO" id="GO:0046872">
    <property type="term" value="F:metal ion binding"/>
    <property type="evidence" value="ECO:0007669"/>
    <property type="project" value="UniProtKB-KW"/>
</dbReference>
<keyword evidence="7" id="KW-1185">Reference proteome</keyword>
<dbReference type="PANTHER" id="PTHR31302:SF31">
    <property type="entry name" value="PHOSPHODIESTERASE YAEI"/>
    <property type="match status" value="1"/>
</dbReference>
<keyword evidence="4" id="KW-0812">Transmembrane</keyword>
<dbReference type="AlphaFoldDB" id="A0A840EYV7"/>
<dbReference type="GO" id="GO:0016020">
    <property type="term" value="C:membrane"/>
    <property type="evidence" value="ECO:0007669"/>
    <property type="project" value="GOC"/>
</dbReference>
<feature type="transmembrane region" description="Helical" evidence="4">
    <location>
        <begin position="6"/>
        <end position="23"/>
    </location>
</feature>
<feature type="region of interest" description="Disordered" evidence="3">
    <location>
        <begin position="397"/>
        <end position="430"/>
    </location>
</feature>
<organism evidence="6 7">
    <name type="scientific">Gordonia humi</name>
    <dbReference type="NCBI Taxonomy" id="686429"/>
    <lineage>
        <taxon>Bacteria</taxon>
        <taxon>Bacillati</taxon>
        <taxon>Actinomycetota</taxon>
        <taxon>Actinomycetes</taxon>
        <taxon>Mycobacteriales</taxon>
        <taxon>Gordoniaceae</taxon>
        <taxon>Gordonia</taxon>
    </lineage>
</organism>
<proteinExistence type="predicted"/>
<dbReference type="Pfam" id="PF00149">
    <property type="entry name" value="Metallophos"/>
    <property type="match status" value="1"/>
</dbReference>
<feature type="domain" description="Calcineurin-like phosphoesterase" evidence="5">
    <location>
        <begin position="157"/>
        <end position="322"/>
    </location>
</feature>
<dbReference type="Proteomes" id="UP000551501">
    <property type="component" value="Unassembled WGS sequence"/>
</dbReference>
<dbReference type="Gene3D" id="3.60.21.10">
    <property type="match status" value="1"/>
</dbReference>
<dbReference type="RefSeq" id="WP_183371702.1">
    <property type="nucleotide sequence ID" value="NZ_BAABHL010000126.1"/>
</dbReference>
<feature type="transmembrane region" description="Helical" evidence="4">
    <location>
        <begin position="30"/>
        <end position="50"/>
    </location>
</feature>
<accession>A0A840EYV7</accession>
<evidence type="ECO:0000256" key="1">
    <source>
        <dbReference type="ARBA" id="ARBA00022723"/>
    </source>
</evidence>
<keyword evidence="4" id="KW-0472">Membrane</keyword>
<evidence type="ECO:0000256" key="2">
    <source>
        <dbReference type="ARBA" id="ARBA00022801"/>
    </source>
</evidence>
<gene>
    <name evidence="6" type="ORF">BKA16_003313</name>
</gene>
<evidence type="ECO:0000313" key="6">
    <source>
        <dbReference type="EMBL" id="MBB4136761.1"/>
    </source>
</evidence>
<keyword evidence="4" id="KW-1133">Transmembrane helix</keyword>
<feature type="transmembrane region" description="Helical" evidence="4">
    <location>
        <begin position="70"/>
        <end position="93"/>
    </location>
</feature>
<sequence>MIRVLIFAVVAALVTFYLHRRLVRAPGVRGGWAVAADVALVLLGAATVVASGTGDVFAPGWARPIGFVGYTWAAVILYLIIGTVLIGLVSLLVRLVRRLRGRSGGGLAQRVTASLTAVVVVVSFAATGYGVYEAATPRIVETDARIVDLPPSFDGVRIALVTDVHVGPARGEGFVRKVVDEVMAQRPDLIVLGGDLTDGTVAKVGRDLEPLRDLRAPLGVFGISGNHEYYVDDGGAWLDYWETLGVQTLRNQRVELRRGDGVVDLAGVYDATAPAPHEPDYAAALGGRDRSHPVILLAHQPIQAEDAAAFGADLQLSGHTHDGQIWPLTYLVGLQQPVTAGWGDVDGVPVYVTRGTGAWGPPVRVLAPPEITVITLRPGGGSVRSRVVVRRARHGLDAASDGPRAVSDEVREETPRTCTHGRLNRPPTVT</sequence>
<dbReference type="InterPro" id="IPR051158">
    <property type="entry name" value="Metallophosphoesterase_sf"/>
</dbReference>
<dbReference type="CDD" id="cd07385">
    <property type="entry name" value="MPP_YkuE_C"/>
    <property type="match status" value="1"/>
</dbReference>
<dbReference type="GO" id="GO:0009245">
    <property type="term" value="P:lipid A biosynthetic process"/>
    <property type="evidence" value="ECO:0007669"/>
    <property type="project" value="TreeGrafter"/>
</dbReference>
<dbReference type="InterPro" id="IPR029052">
    <property type="entry name" value="Metallo-depent_PP-like"/>
</dbReference>
<keyword evidence="2" id="KW-0378">Hydrolase</keyword>
<evidence type="ECO:0000259" key="5">
    <source>
        <dbReference type="Pfam" id="PF00149"/>
    </source>
</evidence>
<dbReference type="InterPro" id="IPR004843">
    <property type="entry name" value="Calcineurin-like_PHP"/>
</dbReference>
<evidence type="ECO:0000256" key="3">
    <source>
        <dbReference type="SAM" id="MobiDB-lite"/>
    </source>
</evidence>
<dbReference type="GO" id="GO:0008758">
    <property type="term" value="F:UDP-2,3-diacylglucosamine hydrolase activity"/>
    <property type="evidence" value="ECO:0007669"/>
    <property type="project" value="TreeGrafter"/>
</dbReference>
<dbReference type="PANTHER" id="PTHR31302">
    <property type="entry name" value="TRANSMEMBRANE PROTEIN WITH METALLOPHOSPHOESTERASE DOMAIN-RELATED"/>
    <property type="match status" value="1"/>
</dbReference>
<protein>
    <recommendedName>
        <fullName evidence="5">Calcineurin-like phosphoesterase domain-containing protein</fullName>
    </recommendedName>
</protein>
<reference evidence="6 7" key="1">
    <citation type="submission" date="2020-08" db="EMBL/GenBank/DDBJ databases">
        <title>Sequencing the genomes of 1000 actinobacteria strains.</title>
        <authorList>
            <person name="Klenk H.-P."/>
        </authorList>
    </citation>
    <scope>NUCLEOTIDE SEQUENCE [LARGE SCALE GENOMIC DNA]</scope>
    <source>
        <strain evidence="6 7">DSM 45298</strain>
    </source>
</reference>